<dbReference type="STRING" id="1307839.L21SP5_00767"/>
<name>A0A0S2HWL3_9BACT</name>
<reference evidence="2 3" key="1">
    <citation type="submission" date="2015-11" db="EMBL/GenBank/DDBJ databases">
        <title>Description and complete genome sequence of a novel strain predominating in hypersaline microbial mats and representing a new family of the Bacteriodetes phylum.</title>
        <authorList>
            <person name="Spring S."/>
            <person name="Bunk B."/>
            <person name="Sproer C."/>
            <person name="Klenk H.-P."/>
        </authorList>
    </citation>
    <scope>NUCLEOTIDE SEQUENCE [LARGE SCALE GENOMIC DNA]</scope>
    <source>
        <strain evidence="2 3">L21-Spi-D4</strain>
    </source>
</reference>
<dbReference type="PANTHER" id="PTHR42924:SF3">
    <property type="entry name" value="POLYMERASE_HISTIDINOL PHOSPHATASE N-TERMINAL DOMAIN-CONTAINING PROTEIN"/>
    <property type="match status" value="1"/>
</dbReference>
<protein>
    <submittedName>
        <fullName evidence="2">Histidinol phosphatase of the PHP family protein</fullName>
    </submittedName>
</protein>
<dbReference type="GO" id="GO:0035312">
    <property type="term" value="F:5'-3' DNA exonuclease activity"/>
    <property type="evidence" value="ECO:0007669"/>
    <property type="project" value="TreeGrafter"/>
</dbReference>
<accession>A0A0S2HWL3</accession>
<dbReference type="PATRIC" id="fig|1307839.3.peg.812"/>
<dbReference type="PANTHER" id="PTHR42924">
    <property type="entry name" value="EXONUCLEASE"/>
    <property type="match status" value="1"/>
</dbReference>
<dbReference type="SUPFAM" id="SSF89550">
    <property type="entry name" value="PHP domain-like"/>
    <property type="match status" value="1"/>
</dbReference>
<evidence type="ECO:0000313" key="2">
    <source>
        <dbReference type="EMBL" id="ALO14438.1"/>
    </source>
</evidence>
<dbReference type="CDD" id="cd07432">
    <property type="entry name" value="PHP_HisPPase"/>
    <property type="match status" value="1"/>
</dbReference>
<organism evidence="2 3">
    <name type="scientific">Salinivirga cyanobacteriivorans</name>
    <dbReference type="NCBI Taxonomy" id="1307839"/>
    <lineage>
        <taxon>Bacteria</taxon>
        <taxon>Pseudomonadati</taxon>
        <taxon>Bacteroidota</taxon>
        <taxon>Bacteroidia</taxon>
        <taxon>Bacteroidales</taxon>
        <taxon>Salinivirgaceae</taxon>
        <taxon>Salinivirga</taxon>
    </lineage>
</organism>
<sequence>MQSFKADLHTHTVLSPCGSLEMSPARIIEKAVKEGIDLLGITDHNSTLMCRVVAEVAAEQNISILPGAEINTKEEVHCLTFFQDWKTLETFQQYLDQHLIHIPNDPNRFGYQVVVDRNEQILQEVDSLLIASLDQSLDEAAKVVHSLGGIFIPAHVDRPNNSITSQLGFIPENLDADALEISKFTTLNEIKKLQPNVDAFSIIQSSDAHFIDNIGDISCCFHMESPDFEEVKMALACKNGRKVTLL</sequence>
<gene>
    <name evidence="2" type="ORF">L21SP5_00767</name>
</gene>
<dbReference type="OrthoDB" id="9791620at2"/>
<dbReference type="KEGG" id="blq:L21SP5_00767"/>
<evidence type="ECO:0000313" key="3">
    <source>
        <dbReference type="Proteomes" id="UP000064893"/>
    </source>
</evidence>
<evidence type="ECO:0000259" key="1">
    <source>
        <dbReference type="SMART" id="SM00481"/>
    </source>
</evidence>
<dbReference type="Gene3D" id="3.20.20.140">
    <property type="entry name" value="Metal-dependent hydrolases"/>
    <property type="match status" value="1"/>
</dbReference>
<dbReference type="InterPro" id="IPR004013">
    <property type="entry name" value="PHP_dom"/>
</dbReference>
<dbReference type="Pfam" id="PF02811">
    <property type="entry name" value="PHP"/>
    <property type="match status" value="1"/>
</dbReference>
<proteinExistence type="predicted"/>
<dbReference type="AlphaFoldDB" id="A0A0S2HWL3"/>
<dbReference type="Proteomes" id="UP000064893">
    <property type="component" value="Chromosome"/>
</dbReference>
<feature type="domain" description="Polymerase/histidinol phosphatase N-terminal" evidence="1">
    <location>
        <begin position="6"/>
        <end position="74"/>
    </location>
</feature>
<dbReference type="InterPro" id="IPR003141">
    <property type="entry name" value="Pol/His_phosphatase_N"/>
</dbReference>
<dbReference type="RefSeq" id="WP_057951986.1">
    <property type="nucleotide sequence ID" value="NZ_CP013118.1"/>
</dbReference>
<dbReference type="GO" id="GO:0004534">
    <property type="term" value="F:5'-3' RNA exonuclease activity"/>
    <property type="evidence" value="ECO:0007669"/>
    <property type="project" value="TreeGrafter"/>
</dbReference>
<dbReference type="SMART" id="SM00481">
    <property type="entry name" value="POLIIIAc"/>
    <property type="match status" value="1"/>
</dbReference>
<keyword evidence="3" id="KW-1185">Reference proteome</keyword>
<dbReference type="InterPro" id="IPR016195">
    <property type="entry name" value="Pol/histidinol_Pase-like"/>
</dbReference>
<dbReference type="EMBL" id="CP013118">
    <property type="protein sequence ID" value="ALO14438.1"/>
    <property type="molecule type" value="Genomic_DNA"/>
</dbReference>
<dbReference type="InterPro" id="IPR052018">
    <property type="entry name" value="PHP_domain"/>
</dbReference>